<protein>
    <submittedName>
        <fullName evidence="6">Membrane protein YecN with MAPEG domain</fullName>
    </submittedName>
</protein>
<proteinExistence type="predicted"/>
<evidence type="ECO:0000256" key="1">
    <source>
        <dbReference type="ARBA" id="ARBA00004370"/>
    </source>
</evidence>
<accession>A0ABU1MG84</accession>
<dbReference type="PANTHER" id="PTHR35814:SF1">
    <property type="entry name" value="GLUTATHIONE S-TRANSFERASE-RELATED"/>
    <property type="match status" value="1"/>
</dbReference>
<comment type="caution">
    <text evidence="6">The sequence shown here is derived from an EMBL/GenBank/DDBJ whole genome shotgun (WGS) entry which is preliminary data.</text>
</comment>
<dbReference type="EMBL" id="JAVDRD010000001">
    <property type="protein sequence ID" value="MDR6509350.1"/>
    <property type="molecule type" value="Genomic_DNA"/>
</dbReference>
<dbReference type="Gene3D" id="1.20.120.550">
    <property type="entry name" value="Membrane associated eicosanoid/glutathione metabolism-like domain"/>
    <property type="match status" value="1"/>
</dbReference>
<feature type="transmembrane region" description="Helical" evidence="5">
    <location>
        <begin position="6"/>
        <end position="24"/>
    </location>
</feature>
<keyword evidence="4 5" id="KW-0472">Membrane</keyword>
<evidence type="ECO:0000313" key="7">
    <source>
        <dbReference type="Proteomes" id="UP001184150"/>
    </source>
</evidence>
<keyword evidence="7" id="KW-1185">Reference proteome</keyword>
<evidence type="ECO:0000313" key="6">
    <source>
        <dbReference type="EMBL" id="MDR6509350.1"/>
    </source>
</evidence>
<evidence type="ECO:0000256" key="3">
    <source>
        <dbReference type="ARBA" id="ARBA00022989"/>
    </source>
</evidence>
<keyword evidence="3 5" id="KW-1133">Transmembrane helix</keyword>
<evidence type="ECO:0000256" key="2">
    <source>
        <dbReference type="ARBA" id="ARBA00022692"/>
    </source>
</evidence>
<dbReference type="Pfam" id="PF01124">
    <property type="entry name" value="MAPEG"/>
    <property type="match status" value="1"/>
</dbReference>
<dbReference type="InterPro" id="IPR001129">
    <property type="entry name" value="Membr-assoc_MAPEG"/>
</dbReference>
<reference evidence="6 7" key="1">
    <citation type="submission" date="2023-07" db="EMBL/GenBank/DDBJ databases">
        <title>Sorghum-associated microbial communities from plants grown in Nebraska, USA.</title>
        <authorList>
            <person name="Schachtman D."/>
        </authorList>
    </citation>
    <scope>NUCLEOTIDE SEQUENCE [LARGE SCALE GENOMIC DNA]</scope>
    <source>
        <strain evidence="6 7">DS1027</strain>
    </source>
</reference>
<dbReference type="Proteomes" id="UP001184150">
    <property type="component" value="Unassembled WGS sequence"/>
</dbReference>
<evidence type="ECO:0000256" key="5">
    <source>
        <dbReference type="SAM" id="Phobius"/>
    </source>
</evidence>
<evidence type="ECO:0000256" key="4">
    <source>
        <dbReference type="ARBA" id="ARBA00023136"/>
    </source>
</evidence>
<gene>
    <name evidence="6" type="ORF">J2792_000190</name>
</gene>
<feature type="transmembrane region" description="Helical" evidence="5">
    <location>
        <begin position="108"/>
        <end position="129"/>
    </location>
</feature>
<name>A0ABU1MG84_9SPHN</name>
<dbReference type="PANTHER" id="PTHR35814">
    <property type="match status" value="1"/>
</dbReference>
<dbReference type="RefSeq" id="WP_054131984.1">
    <property type="nucleotide sequence ID" value="NZ_CP140000.1"/>
</dbReference>
<keyword evidence="2 5" id="KW-0812">Transmembrane</keyword>
<organism evidence="6 7">
    <name type="scientific">Novosphingobium capsulatum</name>
    <dbReference type="NCBI Taxonomy" id="13688"/>
    <lineage>
        <taxon>Bacteria</taxon>
        <taxon>Pseudomonadati</taxon>
        <taxon>Pseudomonadota</taxon>
        <taxon>Alphaproteobacteria</taxon>
        <taxon>Sphingomonadales</taxon>
        <taxon>Sphingomonadaceae</taxon>
        <taxon>Novosphingobium</taxon>
    </lineage>
</organism>
<sequence>MPIILPITLVSAGAAAILNFWLMVRIGMVRREAKIALGDGGHPPLVARMRAQANFIESAPIVLVLSGLVELARPGSPWLLGVMGIYMLGRVAHGVGMDGKQPSRLRMIGALTTILALLGLAVWAISIAADA</sequence>
<dbReference type="SUPFAM" id="SSF161084">
    <property type="entry name" value="MAPEG domain-like"/>
    <property type="match status" value="1"/>
</dbReference>
<comment type="subcellular location">
    <subcellularLocation>
        <location evidence="1">Membrane</location>
    </subcellularLocation>
</comment>
<dbReference type="InterPro" id="IPR023352">
    <property type="entry name" value="MAPEG-like_dom_sf"/>
</dbReference>